<protein>
    <submittedName>
        <fullName evidence="1">Uncharacterized protein</fullName>
    </submittedName>
</protein>
<reference evidence="1" key="1">
    <citation type="submission" date="2021-01" db="EMBL/GenBank/DDBJ databases">
        <authorList>
            <consortium name="Genoscope - CEA"/>
            <person name="William W."/>
        </authorList>
    </citation>
    <scope>NUCLEOTIDE SEQUENCE</scope>
</reference>
<name>A0A8S1VUT7_9CILI</name>
<keyword evidence="2" id="KW-1185">Reference proteome</keyword>
<dbReference type="AlphaFoldDB" id="A0A8S1VUT7"/>
<organism evidence="1 2">
    <name type="scientific">Paramecium pentaurelia</name>
    <dbReference type="NCBI Taxonomy" id="43138"/>
    <lineage>
        <taxon>Eukaryota</taxon>
        <taxon>Sar</taxon>
        <taxon>Alveolata</taxon>
        <taxon>Ciliophora</taxon>
        <taxon>Intramacronucleata</taxon>
        <taxon>Oligohymenophorea</taxon>
        <taxon>Peniculida</taxon>
        <taxon>Parameciidae</taxon>
        <taxon>Paramecium</taxon>
    </lineage>
</organism>
<evidence type="ECO:0000313" key="2">
    <source>
        <dbReference type="Proteomes" id="UP000689195"/>
    </source>
</evidence>
<dbReference type="Proteomes" id="UP000689195">
    <property type="component" value="Unassembled WGS sequence"/>
</dbReference>
<evidence type="ECO:0000313" key="1">
    <source>
        <dbReference type="EMBL" id="CAD8180003.1"/>
    </source>
</evidence>
<accession>A0A8S1VUT7</accession>
<dbReference type="EMBL" id="CAJJDO010000073">
    <property type="protein sequence ID" value="CAD8180003.1"/>
    <property type="molecule type" value="Genomic_DNA"/>
</dbReference>
<gene>
    <name evidence="1" type="ORF">PPENT_87.1.T0730104</name>
</gene>
<proteinExistence type="predicted"/>
<comment type="caution">
    <text evidence="1">The sequence shown here is derived from an EMBL/GenBank/DDBJ whole genome shotgun (WGS) entry which is preliminary data.</text>
</comment>
<sequence>MSIIRENNKNRGRVYRCFAIFNCDRLEFTHIQKRRCNKSYESSYQDVRNQAENCYSIHSLELSYKNAYSEWFGILDQPQKCYFMFMLFPQTNIQLVNEALNQLIKLISSIPNYYHLTSEQLDQLKRAEIRKLIDKLENEYIEKEGIMGNPSEDEQAGSKIISFNPIKSNPPSSFRSNFQLQTSKNDTLIISQKELAQTKTVDKEYVEFGVYRGFAIFSLQLQKIIFQIRRGSKQAFTQSINNIEKLLKVNSKQPEQYSIFIEKVNPRAEWHGKYHKRDQCYYLIMTFQNADPEECNKTLKLAISRFSKDPHFVQYSQQELNDKYLWDVSNLLKSSERHYEYDQSHLGVPSDDEIIPKLDILKSSTLGLTKNYSSFSASKMELIQMQILPRSHLMQLGETDLDSPIQTKETILNKLDHFEPLVNDTEDILQYGTTAVLTTNTFKLTGNLKPLDKDIVQPYNIIVKSPKLNRCLLNWLILKNQQCKYFKLQFNLISINLENKHNEQHNQFKNFTNAKLTKLDSDIVNLDQAIEQEKLDRIRTEKENIENIKESIDFIYISKILLELFRNLELEKQTKVANEKKILNTIKDTSQSINQAIKNEAIEKEQKHQELIKILIIHYNLRIDIQKNLETIQLKNFIYK</sequence>